<dbReference type="OrthoDB" id="7791530at2759"/>
<accession>A0A6J2JY15</accession>
<protein>
    <submittedName>
        <fullName evidence="3">Collagen alpha-2(I) chain-like</fullName>
    </submittedName>
</protein>
<dbReference type="KEGG" id="bman:114245182"/>
<feature type="compositionally biased region" description="Polar residues" evidence="1">
    <location>
        <begin position="1203"/>
        <end position="1248"/>
    </location>
</feature>
<feature type="compositionally biased region" description="Polar residues" evidence="1">
    <location>
        <begin position="174"/>
        <end position="197"/>
    </location>
</feature>
<feature type="region of interest" description="Disordered" evidence="1">
    <location>
        <begin position="1291"/>
        <end position="1310"/>
    </location>
</feature>
<reference evidence="3" key="1">
    <citation type="submission" date="2025-08" db="UniProtKB">
        <authorList>
            <consortium name="RefSeq"/>
        </authorList>
    </citation>
    <scope>IDENTIFICATION</scope>
    <source>
        <tissue evidence="3">Silk gland</tissue>
    </source>
</reference>
<feature type="compositionally biased region" description="Polar residues" evidence="1">
    <location>
        <begin position="649"/>
        <end position="658"/>
    </location>
</feature>
<feature type="compositionally biased region" description="Polar residues" evidence="1">
    <location>
        <begin position="1142"/>
        <end position="1158"/>
    </location>
</feature>
<feature type="compositionally biased region" description="Polar residues" evidence="1">
    <location>
        <begin position="1032"/>
        <end position="1046"/>
    </location>
</feature>
<gene>
    <name evidence="3" type="primary">LOC114245182</name>
</gene>
<evidence type="ECO:0000313" key="2">
    <source>
        <dbReference type="Proteomes" id="UP000504629"/>
    </source>
</evidence>
<feature type="compositionally biased region" description="Low complexity" evidence="1">
    <location>
        <begin position="401"/>
        <end position="413"/>
    </location>
</feature>
<dbReference type="RefSeq" id="XP_028033039.1">
    <property type="nucleotide sequence ID" value="XM_028177238.1"/>
</dbReference>
<feature type="compositionally biased region" description="Gly residues" evidence="1">
    <location>
        <begin position="775"/>
        <end position="794"/>
    </location>
</feature>
<keyword evidence="2" id="KW-1185">Reference proteome</keyword>
<feature type="region of interest" description="Disordered" evidence="1">
    <location>
        <begin position="1539"/>
        <end position="1559"/>
    </location>
</feature>
<feature type="compositionally biased region" description="Basic and acidic residues" evidence="1">
    <location>
        <begin position="1412"/>
        <end position="1424"/>
    </location>
</feature>
<feature type="compositionally biased region" description="Low complexity" evidence="1">
    <location>
        <begin position="1296"/>
        <end position="1310"/>
    </location>
</feature>
<sequence length="1704" mass="175591">MIMRPMALLSQRRAGLASHFAIIICYFCVLQSTTSHEISSGYYLICRDTNTQLCVTWLIQYSQAMKLATELSTKKVSTDVCGFSQLKPMGQNRSYVEVYPIDESKPVMRCPIKSLVVKYNKDLLNLKSIHEIHRVRRQIPYALRGRYRGQTQSQYLAIDHGNGKDDGKAEAQSAADSSRASVSGTSGMGQAQSQSMYDPTCDDCVGRSTGIDTSKQKPLGDSHGGIPSGLPSGAIGTPGNNLPFDPTGGSRLTGNGGYGPNENGERYGPGSTGINGAYRPPGAGGTYGPNQIGNGAFNPALNGIPGIRVQGPNTGYGISPGGGYTGSSPGLGNQYLPPSTSTNYEPVKGSYGPRQNVPDGSINGYLPVPSGSNVYGPNPNSGSGHGIVSNIPGGGYGQNGNYGPNQNGNMPYGTNQVPSQGTKTPAHGGGPSGINTGLSWPSTGTFTRPGSQNTPNGPSSQGNANEPHNLLAPNAVYGPGGNRPYQTDGQSNYQTKPNNAYGTTGGYTPGSNGGLGYHPGSQGNQGGSYPGSTNTQQGPAGPFNPADIGTNNNANKYGQLNPNNQNGLQSPGTYSPTSTGQNHMPGVIGSQNGLQGPGGQYAPTNTDGQIPGVQYNPGSTVGHNGLPIPGGLYNSGIGGGPNSFPGTPGQYQPGSTDGHNIVTGPGVQYRPDIVSGQNGLQGPGSQYGGGQSRNQEPGGQYAPGNQNIMQRPSGQYGPDSAVGQGIQEPGNMYDSRPNNQSPQYGPGIGIGPNGLQGPTGQYRPGSSGGQNVVSGPGGQYGSSGTQYGPGGQNGIQGPSSQYGPGGQNGIQVPGTQYGPGGQNGIQVPGTEYGPGGQRGIQGPGTLYGPNGQNGIQSPGTQYGPGGQIGIQAPGTQYGPGEQNGIQSPGTKTGPEGQLGNQGPGTQYGPGGQYGIQGPGNQYVPGGQGGIQAPVSQYDNVQGGIRGPGTQYGPSGQSGLQGPGGQNGIQYPGGSYGTGVQSGLQKPGGVYGSGLNGIQNNGVPGTGDNYVPGGQSNVPGGYGISNRPFNLDGTGSQQGPYNPSLPGQNGPYGTNMVGQGSGSISPGTTGLGNTGNQNGQYGPSAGPYPNQYGNDLSNTGGGSGQYANVPYGYGNNQAGAPQNVVDPNSALLIDGDDSAAEASVSQASNGTTAIASSKGGNDKGRAQTHVQGAYTGGGSFSAQAEISGENKAANSEVTGDKKGASSNAQGSGRNNKSQANVQLGSETGSILTGSQSEGVMHSSNTQVQGSLKGGMADAQARGPGSTSSQAQIGFTPYTHGDASHDVQKSPFVGGGTAAAQSSGRTGSSQSQLRGTFKYGITYNGGAQAGASLDKDTVFSNRLPFDKIDVYDEKNKNINIETTEKSLDLLPTESTEIPLTTEHLSYDIPSTTPLDISANTEKIDPVYSENNDEYGSHSHSDHHKTEFAASTPTRSPPVESRRSFQSAYGTNSGDYDYTTDKEENQPEEYDMDDGFAPEGTDTSDNDQGEFANYNEFSRDSETHQSLHSPKRKGLEVRQTTGGNTQHIVLGALRDQNAEITQRNSERPDESKIYQPGERVPGTGGYTIPVGFTGSVKSVASKDKTYVVGSKDSPSQAQTVSLTPGSGKIKYTYPTTHTRNVSPKDLRSLYNVKPDDNNRYVSVSKSVTRDLDSDNNIRKQYSHTYYTKSSSCGYFTFTCNMVSGAEGKKKVCKPKIPTNPDGTPMRC</sequence>
<feature type="compositionally biased region" description="Gly residues" evidence="1">
    <location>
        <begin position="503"/>
        <end position="529"/>
    </location>
</feature>
<feature type="compositionally biased region" description="Polar residues" evidence="1">
    <location>
        <begin position="1441"/>
        <end position="1451"/>
    </location>
</feature>
<feature type="compositionally biased region" description="Polar residues" evidence="1">
    <location>
        <begin position="484"/>
        <end position="502"/>
    </location>
</feature>
<feature type="compositionally biased region" description="Polar residues" evidence="1">
    <location>
        <begin position="692"/>
        <end position="713"/>
    </location>
</feature>
<feature type="region of interest" description="Disordered" evidence="1">
    <location>
        <begin position="637"/>
        <end position="971"/>
    </location>
</feature>
<feature type="compositionally biased region" description="Polar residues" evidence="1">
    <location>
        <begin position="433"/>
        <end position="466"/>
    </location>
</feature>
<evidence type="ECO:0000313" key="3">
    <source>
        <dbReference type="RefSeq" id="XP_028033039.1"/>
    </source>
</evidence>
<feature type="compositionally biased region" description="Gly residues" evidence="1">
    <location>
        <begin position="832"/>
        <end position="842"/>
    </location>
</feature>
<name>A0A6J2JY15_BOMMA</name>
<feature type="compositionally biased region" description="Low complexity" evidence="1">
    <location>
        <begin position="558"/>
        <end position="572"/>
    </location>
</feature>
<feature type="compositionally biased region" description="Gly residues" evidence="1">
    <location>
        <begin position="899"/>
        <end position="917"/>
    </location>
</feature>
<feature type="compositionally biased region" description="Acidic residues" evidence="1">
    <location>
        <begin position="1463"/>
        <end position="1485"/>
    </location>
</feature>
<evidence type="ECO:0000256" key="1">
    <source>
        <dbReference type="SAM" id="MobiDB-lite"/>
    </source>
</evidence>
<organism evidence="2 3">
    <name type="scientific">Bombyx mandarina</name>
    <name type="common">Wild silk moth</name>
    <name type="synonym">Wild silkworm</name>
    <dbReference type="NCBI Taxonomy" id="7092"/>
    <lineage>
        <taxon>Eukaryota</taxon>
        <taxon>Metazoa</taxon>
        <taxon>Ecdysozoa</taxon>
        <taxon>Arthropoda</taxon>
        <taxon>Hexapoda</taxon>
        <taxon>Insecta</taxon>
        <taxon>Pterygota</taxon>
        <taxon>Neoptera</taxon>
        <taxon>Endopterygota</taxon>
        <taxon>Lepidoptera</taxon>
        <taxon>Glossata</taxon>
        <taxon>Ditrysia</taxon>
        <taxon>Bombycoidea</taxon>
        <taxon>Bombycidae</taxon>
        <taxon>Bombycinae</taxon>
        <taxon>Bombyx</taxon>
    </lineage>
</organism>
<feature type="region of interest" description="Disordered" evidence="1">
    <location>
        <begin position="371"/>
        <end position="609"/>
    </location>
</feature>
<proteinExistence type="predicted"/>
<feature type="compositionally biased region" description="Polar residues" evidence="1">
    <location>
        <begin position="371"/>
        <end position="382"/>
    </location>
</feature>
<dbReference type="Proteomes" id="UP000504629">
    <property type="component" value="Unplaced"/>
</dbReference>
<feature type="compositionally biased region" description="Polar residues" evidence="1">
    <location>
        <begin position="1055"/>
        <end position="1065"/>
    </location>
</feature>
<feature type="compositionally biased region" description="Polar residues" evidence="1">
    <location>
        <begin position="573"/>
        <end position="582"/>
    </location>
</feature>
<feature type="region of interest" description="Disordered" evidence="1">
    <location>
        <begin position="1017"/>
        <end position="1278"/>
    </location>
</feature>
<feature type="compositionally biased region" description="Polar residues" evidence="1">
    <location>
        <begin position="414"/>
        <end position="423"/>
    </location>
</feature>
<feature type="region of interest" description="Disordered" evidence="1">
    <location>
        <begin position="158"/>
        <end position="289"/>
    </location>
</feature>
<dbReference type="GeneID" id="114245182"/>
<feature type="compositionally biased region" description="Gly residues" evidence="1">
    <location>
        <begin position="679"/>
        <end position="691"/>
    </location>
</feature>
<feature type="region of interest" description="Disordered" evidence="1">
    <location>
        <begin position="1404"/>
        <end position="1520"/>
    </location>
</feature>